<dbReference type="Gene3D" id="3.40.190.10">
    <property type="entry name" value="Periplasmic binding protein-like II"/>
    <property type="match status" value="2"/>
</dbReference>
<dbReference type="GO" id="GO:0030313">
    <property type="term" value="C:cell envelope"/>
    <property type="evidence" value="ECO:0007669"/>
    <property type="project" value="UniProtKB-ARBA"/>
</dbReference>
<keyword evidence="6" id="KW-1185">Reference proteome</keyword>
<dbReference type="KEGG" id="tci:A7K98_09000"/>
<name>A0A1Y0LJA7_TATCI</name>
<evidence type="ECO:0000256" key="2">
    <source>
        <dbReference type="ARBA" id="ARBA00008520"/>
    </source>
</evidence>
<comment type="subcellular location">
    <subcellularLocation>
        <location evidence="1">Periplasm</location>
    </subcellularLocation>
</comment>
<evidence type="ECO:0000313" key="5">
    <source>
        <dbReference type="EMBL" id="ARU97937.1"/>
    </source>
</evidence>
<dbReference type="InterPro" id="IPR050490">
    <property type="entry name" value="Bact_solute-bd_prot1"/>
</dbReference>
<gene>
    <name evidence="4" type="ORF">A7K98_09000</name>
    <name evidence="5" type="ORF">A7K99_09000</name>
</gene>
<dbReference type="EMBL" id="CP015579">
    <property type="protein sequence ID" value="ARU93899.1"/>
    <property type="molecule type" value="Genomic_DNA"/>
</dbReference>
<evidence type="ECO:0000313" key="4">
    <source>
        <dbReference type="EMBL" id="ARU93899.1"/>
    </source>
</evidence>
<dbReference type="OrthoDB" id="4393730at2"/>
<dbReference type="AlphaFoldDB" id="A0A1Y0LJA7"/>
<dbReference type="Pfam" id="PF13416">
    <property type="entry name" value="SBP_bac_8"/>
    <property type="match status" value="1"/>
</dbReference>
<reference evidence="6 7" key="1">
    <citation type="submission" date="2016-05" db="EMBL/GenBank/DDBJ databases">
        <title>Complete genome sequence of two 2,5-diketo-D-glunonic acid producing strain Tatumella citrea.</title>
        <authorList>
            <person name="Duan C."/>
            <person name="Yang J."/>
            <person name="Yang S."/>
        </authorList>
    </citation>
    <scope>NUCLEOTIDE SEQUENCE [LARGE SCALE GENOMIC DNA]</scope>
    <source>
        <strain evidence="5 6">ATCC 39140</strain>
        <strain evidence="4 7">DSM 13699</strain>
    </source>
</reference>
<dbReference type="PANTHER" id="PTHR43649">
    <property type="entry name" value="ARABINOSE-BINDING PROTEIN-RELATED"/>
    <property type="match status" value="1"/>
</dbReference>
<dbReference type="GO" id="GO:0042597">
    <property type="term" value="C:periplasmic space"/>
    <property type="evidence" value="ECO:0007669"/>
    <property type="project" value="UniProtKB-SubCell"/>
</dbReference>
<dbReference type="CDD" id="cd14748">
    <property type="entry name" value="PBP2_UgpB"/>
    <property type="match status" value="1"/>
</dbReference>
<dbReference type="PANTHER" id="PTHR43649:SF12">
    <property type="entry name" value="DIACETYLCHITOBIOSE BINDING PROTEIN DASA"/>
    <property type="match status" value="1"/>
</dbReference>
<protein>
    <submittedName>
        <fullName evidence="4">ABC transporter substrate-binding protein</fullName>
    </submittedName>
</protein>
<dbReference type="InterPro" id="IPR006059">
    <property type="entry name" value="SBP"/>
</dbReference>
<evidence type="ECO:0000313" key="7">
    <source>
        <dbReference type="Proteomes" id="UP000195814"/>
    </source>
</evidence>
<accession>A0A1Y0LJA7</accession>
<feature type="chain" id="PRO_5030037731" evidence="3">
    <location>
        <begin position="21"/>
        <end position="422"/>
    </location>
</feature>
<dbReference type="Proteomes" id="UP000195729">
    <property type="component" value="Chromosome"/>
</dbReference>
<dbReference type="PROSITE" id="PS51257">
    <property type="entry name" value="PROKAR_LIPOPROTEIN"/>
    <property type="match status" value="1"/>
</dbReference>
<dbReference type="Proteomes" id="UP000195814">
    <property type="component" value="Chromosome"/>
</dbReference>
<dbReference type="RefSeq" id="WP_087488260.1">
    <property type="nucleotide sequence ID" value="NZ_CP015579.1"/>
</dbReference>
<evidence type="ECO:0000256" key="1">
    <source>
        <dbReference type="ARBA" id="ARBA00004418"/>
    </source>
</evidence>
<feature type="signal peptide" evidence="3">
    <location>
        <begin position="1"/>
        <end position="20"/>
    </location>
</feature>
<proteinExistence type="inferred from homology"/>
<organism evidence="4 7">
    <name type="scientific">Tatumella citrea</name>
    <name type="common">Pantoea citrea</name>
    <dbReference type="NCBI Taxonomy" id="53336"/>
    <lineage>
        <taxon>Bacteria</taxon>
        <taxon>Pseudomonadati</taxon>
        <taxon>Pseudomonadota</taxon>
        <taxon>Gammaproteobacteria</taxon>
        <taxon>Enterobacterales</taxon>
        <taxon>Erwiniaceae</taxon>
        <taxon>Tatumella</taxon>
    </lineage>
</organism>
<evidence type="ECO:0000313" key="6">
    <source>
        <dbReference type="Proteomes" id="UP000195729"/>
    </source>
</evidence>
<keyword evidence="3" id="KW-0732">Signal</keyword>
<dbReference type="EMBL" id="CP015581">
    <property type="protein sequence ID" value="ARU97937.1"/>
    <property type="molecule type" value="Genomic_DNA"/>
</dbReference>
<evidence type="ECO:0000256" key="3">
    <source>
        <dbReference type="SAM" id="SignalP"/>
    </source>
</evidence>
<sequence>MAPLRLSLMAALFATSCACAAEPVTLQMYYPIAVGGKITATVDGLVSDFEKTHPDIVIKPVYTGDYSTTVTKALTAFRGGNPPQLAVIGDIEVYSLKDAGAIIPVSDLASDADGKKWINGFYPAFIRHIDGKVWSIPFQRSTVVLYWNKDAFKRAGLNPEKAPQTWQEVEDFGRKLVVKQGDTVSQWGIELPSTPIGYWVLQAIAATNGATLDNNKGTAVTFNTPQTVEALNWMHELASKYAVSPPGAINWGTTPQDFLEGKTAMMVTTTGNLGTVRNSAKFPFGVAMLPEKTQRGSPTGGGNLYLFKGATPAQQQAALSFIRWVSAPEQAARWSIATGYVATSPAAWETTQMKDYVKQFPQALVARDQLKYSQPELSTYNSVQIQDLLNRAVEAVVTGSKTAPQALESAQKQADRILKRYQ</sequence>
<dbReference type="SUPFAM" id="SSF53850">
    <property type="entry name" value="Periplasmic binding protein-like II"/>
    <property type="match status" value="1"/>
</dbReference>
<comment type="similarity">
    <text evidence="2">Belongs to the bacterial solute-binding protein 1 family.</text>
</comment>